<dbReference type="OMA" id="INVIMPR"/>
<dbReference type="RefSeq" id="XP_012337284.1">
    <property type="nucleotide sequence ID" value="XM_012481861.1"/>
</dbReference>
<name>A0A0D9QGP6_PLAFR</name>
<gene>
    <name evidence="2" type="ORF">AK88_04251</name>
</gene>
<organism evidence="2 3">
    <name type="scientific">Plasmodium fragile</name>
    <dbReference type="NCBI Taxonomy" id="5857"/>
    <lineage>
        <taxon>Eukaryota</taxon>
        <taxon>Sar</taxon>
        <taxon>Alveolata</taxon>
        <taxon>Apicomplexa</taxon>
        <taxon>Aconoidasida</taxon>
        <taxon>Haemosporida</taxon>
        <taxon>Plasmodiidae</taxon>
        <taxon>Plasmodium</taxon>
        <taxon>Plasmodium (Plasmodium)</taxon>
    </lineage>
</organism>
<evidence type="ECO:0000313" key="2">
    <source>
        <dbReference type="EMBL" id="KJP86128.1"/>
    </source>
</evidence>
<accession>A0A0D9QGP6</accession>
<keyword evidence="3" id="KW-1185">Reference proteome</keyword>
<evidence type="ECO:0000256" key="1">
    <source>
        <dbReference type="SAM" id="MobiDB-lite"/>
    </source>
</evidence>
<dbReference type="VEuPathDB" id="PlasmoDB:AK88_04251"/>
<dbReference type="EMBL" id="KQ001701">
    <property type="protein sequence ID" value="KJP86128.1"/>
    <property type="molecule type" value="Genomic_DNA"/>
</dbReference>
<dbReference type="OrthoDB" id="449128at2759"/>
<dbReference type="AlphaFoldDB" id="A0A0D9QGP6"/>
<proteinExistence type="predicted"/>
<dbReference type="GeneID" id="24269565"/>
<dbReference type="Proteomes" id="UP000054561">
    <property type="component" value="Unassembled WGS sequence"/>
</dbReference>
<evidence type="ECO:0000313" key="3">
    <source>
        <dbReference type="Proteomes" id="UP000054561"/>
    </source>
</evidence>
<protein>
    <submittedName>
        <fullName evidence="2">Uncharacterized protein</fullName>
    </submittedName>
</protein>
<feature type="region of interest" description="Disordered" evidence="1">
    <location>
        <begin position="310"/>
        <end position="331"/>
    </location>
</feature>
<reference evidence="2 3" key="1">
    <citation type="submission" date="2014-03" db="EMBL/GenBank/DDBJ databases">
        <title>The Genome Sequence of Plasmodium fragile nilgiri.</title>
        <authorList>
            <consortium name="The Broad Institute Genomics Platform"/>
            <consortium name="The Broad Institute Genome Sequencing Center for Infectious Disease"/>
            <person name="Neafsey D."/>
            <person name="Duraisingh M."/>
            <person name="Young S.K."/>
            <person name="Zeng Q."/>
            <person name="Gargeya S."/>
            <person name="Abouelleil A."/>
            <person name="Alvarado L."/>
            <person name="Chapman S.B."/>
            <person name="Gainer-Dewar J."/>
            <person name="Goldberg J."/>
            <person name="Griggs A."/>
            <person name="Gujja S."/>
            <person name="Hansen M."/>
            <person name="Howarth C."/>
            <person name="Imamovic A."/>
            <person name="Larimer J."/>
            <person name="Pearson M."/>
            <person name="Poon T.W."/>
            <person name="Priest M."/>
            <person name="Roberts A."/>
            <person name="Saif S."/>
            <person name="Shea T."/>
            <person name="Sykes S."/>
            <person name="Wortman J."/>
            <person name="Nusbaum C."/>
            <person name="Birren B."/>
        </authorList>
    </citation>
    <scope>NUCLEOTIDE SEQUENCE [LARGE SCALE GENOMIC DNA]</scope>
    <source>
        <strain evidence="3">nilgiri</strain>
    </source>
</reference>
<sequence>MISLRRSKNGGTKVHSVVGKQNRKKNTVLFYLPFFINVTHGKRYQKGIENGLFPFDQSELLEGPVDLPPERKLNLGLRKYQHSSSPQEDEDNDIQTEINEDGDELQDITNKANFPSPQSQNIYIKHQENYDIPPWLAEMINVSNTSKHTLQSLGVENLPDVDACRAVQNLKEQMLCILDALEDIKRVYQDAKDITSLTARVLAGGRLAVRALSRLKTLASAFENRQLMKKLGTPMATLIMLQRESTSDRDRWLCGSILTLLTDLPVVSDLADIRTGSYGHVNVIMPRQSRVRSPDRHILKLREGAAPSNLVGGYTAGESESSVAPGKDKMGNKNKKKKMALFALKDAHFPFLEFYAVDSSC</sequence>